<reference evidence="2" key="1">
    <citation type="submission" date="2011-08" db="EMBL/GenBank/DDBJ databases">
        <authorList>
            <person name="Rombauts S."/>
        </authorList>
    </citation>
    <scope>NUCLEOTIDE SEQUENCE</scope>
    <source>
        <strain evidence="2">London</strain>
    </source>
</reference>
<evidence type="ECO:0000313" key="2">
    <source>
        <dbReference type="Proteomes" id="UP000015104"/>
    </source>
</evidence>
<name>T1JR08_TETUR</name>
<dbReference type="EMBL" id="CAEY01000442">
    <property type="status" value="NOT_ANNOTATED_CDS"/>
    <property type="molecule type" value="Genomic_DNA"/>
</dbReference>
<dbReference type="HOGENOM" id="CLU_3423426_0_0_1"/>
<keyword evidence="2" id="KW-1185">Reference proteome</keyword>
<evidence type="ECO:0000313" key="1">
    <source>
        <dbReference type="EnsemblMetazoa" id="tetur01g05180.1"/>
    </source>
</evidence>
<proteinExistence type="predicted"/>
<protein>
    <submittedName>
        <fullName evidence="1">Uncharacterized protein</fullName>
    </submittedName>
</protein>
<dbReference type="EnsemblMetazoa" id="tetur01g05180.1">
    <property type="protein sequence ID" value="tetur01g05180.1"/>
    <property type="gene ID" value="tetur01g05180"/>
</dbReference>
<dbReference type="AlphaFoldDB" id="T1JR08"/>
<organism evidence="1 2">
    <name type="scientific">Tetranychus urticae</name>
    <name type="common">Two-spotted spider mite</name>
    <dbReference type="NCBI Taxonomy" id="32264"/>
    <lineage>
        <taxon>Eukaryota</taxon>
        <taxon>Metazoa</taxon>
        <taxon>Ecdysozoa</taxon>
        <taxon>Arthropoda</taxon>
        <taxon>Chelicerata</taxon>
        <taxon>Arachnida</taxon>
        <taxon>Acari</taxon>
        <taxon>Acariformes</taxon>
        <taxon>Trombidiformes</taxon>
        <taxon>Prostigmata</taxon>
        <taxon>Eleutherengona</taxon>
        <taxon>Raphignathae</taxon>
        <taxon>Tetranychoidea</taxon>
        <taxon>Tetranychidae</taxon>
        <taxon>Tetranychus</taxon>
    </lineage>
</organism>
<reference evidence="1" key="2">
    <citation type="submission" date="2015-06" db="UniProtKB">
        <authorList>
            <consortium name="EnsemblMetazoa"/>
        </authorList>
    </citation>
    <scope>IDENTIFICATION</scope>
</reference>
<sequence length="23" mass="2636">MLSVYGDSIRLINQVLRGFGHFL</sequence>
<dbReference type="Proteomes" id="UP000015104">
    <property type="component" value="Unassembled WGS sequence"/>
</dbReference>
<accession>T1JR08</accession>